<dbReference type="InParanoid" id="T1G5G2"/>
<dbReference type="PANTHER" id="PTHR21100:SF9">
    <property type="entry name" value="PREFOLDIN SUBUNIT 4"/>
    <property type="match status" value="1"/>
</dbReference>
<evidence type="ECO:0000313" key="8">
    <source>
        <dbReference type="Proteomes" id="UP000015101"/>
    </source>
</evidence>
<dbReference type="EMBL" id="AMQM01005794">
    <property type="status" value="NOT_ANNOTATED_CDS"/>
    <property type="molecule type" value="Genomic_DNA"/>
</dbReference>
<dbReference type="Proteomes" id="UP000015101">
    <property type="component" value="Unassembled WGS sequence"/>
</dbReference>
<evidence type="ECO:0000256" key="2">
    <source>
        <dbReference type="ARBA" id="ARBA00023186"/>
    </source>
</evidence>
<evidence type="ECO:0000256" key="4">
    <source>
        <dbReference type="PIRNR" id="PIRNR016477"/>
    </source>
</evidence>
<dbReference type="AlphaFoldDB" id="T1G5G2"/>
<evidence type="ECO:0000313" key="6">
    <source>
        <dbReference type="EMBL" id="ESN99504.1"/>
    </source>
</evidence>
<dbReference type="InterPro" id="IPR009053">
    <property type="entry name" value="Prefoldin"/>
</dbReference>
<dbReference type="eggNOG" id="KOG1760">
    <property type="taxonomic scope" value="Eukaryota"/>
</dbReference>
<gene>
    <name evidence="7" type="primary">20216309</name>
    <name evidence="6" type="ORF">HELRODRAFT_84240</name>
</gene>
<dbReference type="GeneID" id="20216309"/>
<dbReference type="FunCoup" id="T1G5G2">
    <property type="interactions" value="1308"/>
</dbReference>
<reference evidence="6 8" key="2">
    <citation type="journal article" date="2013" name="Nature">
        <title>Insights into bilaterian evolution from three spiralian genomes.</title>
        <authorList>
            <person name="Simakov O."/>
            <person name="Marletaz F."/>
            <person name="Cho S.J."/>
            <person name="Edsinger-Gonzales E."/>
            <person name="Havlak P."/>
            <person name="Hellsten U."/>
            <person name="Kuo D.H."/>
            <person name="Larsson T."/>
            <person name="Lv J."/>
            <person name="Arendt D."/>
            <person name="Savage R."/>
            <person name="Osoegawa K."/>
            <person name="de Jong P."/>
            <person name="Grimwood J."/>
            <person name="Chapman J.A."/>
            <person name="Shapiro H."/>
            <person name="Aerts A."/>
            <person name="Otillar R.P."/>
            <person name="Terry A.Y."/>
            <person name="Boore J.L."/>
            <person name="Grigoriev I.V."/>
            <person name="Lindberg D.R."/>
            <person name="Seaver E.C."/>
            <person name="Weisblat D.A."/>
            <person name="Putnam N.H."/>
            <person name="Rokhsar D.S."/>
        </authorList>
    </citation>
    <scope>NUCLEOTIDE SEQUENCE</scope>
</reference>
<dbReference type="PANTHER" id="PTHR21100">
    <property type="entry name" value="PREFOLDIN SUBUNIT 4"/>
    <property type="match status" value="1"/>
</dbReference>
<evidence type="ECO:0000256" key="5">
    <source>
        <dbReference type="SAM" id="Coils"/>
    </source>
</evidence>
<dbReference type="FunFam" id="1.10.287.370:FF:000005">
    <property type="entry name" value="Prefoldin subunit 4"/>
    <property type="match status" value="1"/>
</dbReference>
<dbReference type="STRING" id="6412.T1G5G2"/>
<reference evidence="8" key="1">
    <citation type="submission" date="2012-12" db="EMBL/GenBank/DDBJ databases">
        <authorList>
            <person name="Hellsten U."/>
            <person name="Grimwood J."/>
            <person name="Chapman J.A."/>
            <person name="Shapiro H."/>
            <person name="Aerts A."/>
            <person name="Otillar R.P."/>
            <person name="Terry A.Y."/>
            <person name="Boore J.L."/>
            <person name="Simakov O."/>
            <person name="Marletaz F."/>
            <person name="Cho S.-J."/>
            <person name="Edsinger-Gonzales E."/>
            <person name="Havlak P."/>
            <person name="Kuo D.-H."/>
            <person name="Larsson T."/>
            <person name="Lv J."/>
            <person name="Arendt D."/>
            <person name="Savage R."/>
            <person name="Osoegawa K."/>
            <person name="de Jong P."/>
            <person name="Lindberg D.R."/>
            <person name="Seaver E.C."/>
            <person name="Weisblat D.A."/>
            <person name="Putnam N.H."/>
            <person name="Grigoriev I.V."/>
            <person name="Rokhsar D.S."/>
        </authorList>
    </citation>
    <scope>NUCLEOTIDE SEQUENCE</scope>
</reference>
<dbReference type="InterPro" id="IPR016661">
    <property type="entry name" value="PFDN4"/>
</dbReference>
<keyword evidence="8" id="KW-1185">Reference proteome</keyword>
<feature type="coiled-coil region" evidence="5">
    <location>
        <begin position="74"/>
        <end position="108"/>
    </location>
</feature>
<organism evidence="7 8">
    <name type="scientific">Helobdella robusta</name>
    <name type="common">Californian leech</name>
    <dbReference type="NCBI Taxonomy" id="6412"/>
    <lineage>
        <taxon>Eukaryota</taxon>
        <taxon>Metazoa</taxon>
        <taxon>Spiralia</taxon>
        <taxon>Lophotrochozoa</taxon>
        <taxon>Annelida</taxon>
        <taxon>Clitellata</taxon>
        <taxon>Hirudinea</taxon>
        <taxon>Rhynchobdellida</taxon>
        <taxon>Glossiphoniidae</taxon>
        <taxon>Helobdella</taxon>
    </lineage>
</organism>
<dbReference type="Pfam" id="PF01920">
    <property type="entry name" value="Prefoldin_2"/>
    <property type="match status" value="1"/>
</dbReference>
<evidence type="ECO:0000256" key="3">
    <source>
        <dbReference type="ARBA" id="ARBA00024667"/>
    </source>
</evidence>
<dbReference type="CDD" id="cd23165">
    <property type="entry name" value="Prefoldin_4"/>
    <property type="match status" value="1"/>
</dbReference>
<sequence length="124" mass="14395">DVEVTYEDQMKINSFARNNASLQDLKEELDLKKKSLQNLEDAESDVLMMDDSEETNIPYQIGEFFVCCNQSDVLLYIEKEKADLDKDIKEMENKADNFRKILADLKVQLYAKFGTNINLEAEDE</sequence>
<dbReference type="OMA" id="INKLARN"/>
<dbReference type="PIRSF" id="PIRSF016477">
    <property type="entry name" value="Prefoldin_subunit_4"/>
    <property type="match status" value="1"/>
</dbReference>
<name>T1G5G2_HELRO</name>
<dbReference type="OrthoDB" id="10250441at2759"/>
<dbReference type="GO" id="GO:0005737">
    <property type="term" value="C:cytoplasm"/>
    <property type="evidence" value="ECO:0000318"/>
    <property type="project" value="GO_Central"/>
</dbReference>
<comment type="similarity">
    <text evidence="1 4">Belongs to the prefoldin subunit beta family.</text>
</comment>
<dbReference type="KEGG" id="hro:HELRODRAFT_84240"/>
<keyword evidence="2 4" id="KW-0143">Chaperone</keyword>
<dbReference type="GO" id="GO:0006457">
    <property type="term" value="P:protein folding"/>
    <property type="evidence" value="ECO:0000318"/>
    <property type="project" value="GO_Central"/>
</dbReference>
<comment type="subunit">
    <text evidence="4">Heterohexamer of two PFD-alpha type and four PFD-beta type subunits.</text>
</comment>
<evidence type="ECO:0000256" key="1">
    <source>
        <dbReference type="ARBA" id="ARBA00008045"/>
    </source>
</evidence>
<dbReference type="SUPFAM" id="SSF46579">
    <property type="entry name" value="Prefoldin"/>
    <property type="match status" value="1"/>
</dbReference>
<comment type="function">
    <text evidence="3 4">Binds specifically to cytosolic chaperonin (c-CPN) and transfers target proteins to it. Binds to nascent polypeptide chain and promotes folding in an environment in which there are many competing pathways for nonnative proteins.</text>
</comment>
<dbReference type="EnsemblMetazoa" id="HelroT84240">
    <property type="protein sequence ID" value="HelroP84240"/>
    <property type="gene ID" value="HelroG84240"/>
</dbReference>
<dbReference type="Gene3D" id="1.10.287.370">
    <property type="match status" value="1"/>
</dbReference>
<dbReference type="RefSeq" id="XP_009022262.1">
    <property type="nucleotide sequence ID" value="XM_009024014.1"/>
</dbReference>
<protein>
    <recommendedName>
        <fullName evidence="4">Prefoldin subunit 4</fullName>
    </recommendedName>
</protein>
<evidence type="ECO:0000313" key="7">
    <source>
        <dbReference type="EnsemblMetazoa" id="HelroP84240"/>
    </source>
</evidence>
<dbReference type="HOGENOM" id="CLU_130032_0_0_1"/>
<reference evidence="7" key="3">
    <citation type="submission" date="2015-06" db="UniProtKB">
        <authorList>
            <consortium name="EnsemblMetazoa"/>
        </authorList>
    </citation>
    <scope>IDENTIFICATION</scope>
</reference>
<dbReference type="CTD" id="20216309"/>
<proteinExistence type="inferred from homology"/>
<dbReference type="GO" id="GO:0051082">
    <property type="term" value="F:unfolded protein binding"/>
    <property type="evidence" value="ECO:0000318"/>
    <property type="project" value="GO_Central"/>
</dbReference>
<dbReference type="GO" id="GO:0016272">
    <property type="term" value="C:prefoldin complex"/>
    <property type="evidence" value="ECO:0000318"/>
    <property type="project" value="GO_Central"/>
</dbReference>
<dbReference type="EMBL" id="KB097106">
    <property type="protein sequence ID" value="ESN99504.1"/>
    <property type="molecule type" value="Genomic_DNA"/>
</dbReference>
<keyword evidence="5" id="KW-0175">Coiled coil</keyword>
<dbReference type="InterPro" id="IPR002777">
    <property type="entry name" value="PFD_beta-like"/>
</dbReference>
<accession>T1G5G2</accession>